<dbReference type="OrthoDB" id="159904at2"/>
<dbReference type="Gene3D" id="2.30.110.10">
    <property type="entry name" value="Electron Transport, Fmn-binding Protein, Chain A"/>
    <property type="match status" value="1"/>
</dbReference>
<dbReference type="GO" id="GO:0005829">
    <property type="term" value="C:cytosol"/>
    <property type="evidence" value="ECO:0007669"/>
    <property type="project" value="TreeGrafter"/>
</dbReference>
<reference evidence="3 4" key="1">
    <citation type="journal article" date="2011" name="Stand. Genomic Sci.">
        <title>Non-contiguous finished genome sequence and contextual data of the filamentous soil bacterium Ktedonobacter racemifer type strain (SOSP1-21).</title>
        <authorList>
            <person name="Chang Y.J."/>
            <person name="Land M."/>
            <person name="Hauser L."/>
            <person name="Chertkov O."/>
            <person name="Del Rio T.G."/>
            <person name="Nolan M."/>
            <person name="Copeland A."/>
            <person name="Tice H."/>
            <person name="Cheng J.F."/>
            <person name="Lucas S."/>
            <person name="Han C."/>
            <person name="Goodwin L."/>
            <person name="Pitluck S."/>
            <person name="Ivanova N."/>
            <person name="Ovchinikova G."/>
            <person name="Pati A."/>
            <person name="Chen A."/>
            <person name="Palaniappan K."/>
            <person name="Mavromatis K."/>
            <person name="Liolios K."/>
            <person name="Brettin T."/>
            <person name="Fiebig A."/>
            <person name="Rohde M."/>
            <person name="Abt B."/>
            <person name="Goker M."/>
            <person name="Detter J.C."/>
            <person name="Woyke T."/>
            <person name="Bristow J."/>
            <person name="Eisen J.A."/>
            <person name="Markowitz V."/>
            <person name="Hugenholtz P."/>
            <person name="Kyrpides N.C."/>
            <person name="Klenk H.P."/>
            <person name="Lapidus A."/>
        </authorList>
    </citation>
    <scope>NUCLEOTIDE SEQUENCE [LARGE SCALE GENOMIC DNA]</scope>
    <source>
        <strain evidence="4">DSM 44963</strain>
    </source>
</reference>
<dbReference type="PANTHER" id="PTHR35176:SF6">
    <property type="entry name" value="HEME OXYGENASE HI_0854-RELATED"/>
    <property type="match status" value="1"/>
</dbReference>
<dbReference type="GO" id="GO:0070967">
    <property type="term" value="F:coenzyme F420 binding"/>
    <property type="evidence" value="ECO:0007669"/>
    <property type="project" value="TreeGrafter"/>
</dbReference>
<sequence length="142" mass="16229">MTNRLSNWAREFLREDHAAVVSTLNKDGSSHLTTIWYLLADDETLVITTPGRSQKSKNLRRDPRIALCVGEEGRSVSLYGRVSIIEDQTLVQQDLERLIERYVKDEGMRPHVVTALLQRAPVALHFLPEKVTEFSGWSMTHI</sequence>
<dbReference type="AlphaFoldDB" id="D6TVZ9"/>
<dbReference type="Pfam" id="PF01243">
    <property type="entry name" value="PNPOx_N"/>
    <property type="match status" value="1"/>
</dbReference>
<gene>
    <name evidence="3" type="ORF">Krac_5413</name>
</gene>
<keyword evidence="4" id="KW-1185">Reference proteome</keyword>
<dbReference type="InterPro" id="IPR019920">
    <property type="entry name" value="F420-binding_dom_put"/>
</dbReference>
<dbReference type="eggNOG" id="COG3467">
    <property type="taxonomic scope" value="Bacteria"/>
</dbReference>
<dbReference type="GO" id="GO:0016627">
    <property type="term" value="F:oxidoreductase activity, acting on the CH-CH group of donors"/>
    <property type="evidence" value="ECO:0007669"/>
    <property type="project" value="TreeGrafter"/>
</dbReference>
<feature type="domain" description="Pyridoxamine 5'-phosphate oxidase N-terminal" evidence="2">
    <location>
        <begin position="9"/>
        <end position="106"/>
    </location>
</feature>
<organism evidence="3 4">
    <name type="scientific">Ktedonobacter racemifer DSM 44963</name>
    <dbReference type="NCBI Taxonomy" id="485913"/>
    <lineage>
        <taxon>Bacteria</taxon>
        <taxon>Bacillati</taxon>
        <taxon>Chloroflexota</taxon>
        <taxon>Ktedonobacteria</taxon>
        <taxon>Ktedonobacterales</taxon>
        <taxon>Ktedonobacteraceae</taxon>
        <taxon>Ktedonobacter</taxon>
    </lineage>
</organism>
<dbReference type="SUPFAM" id="SSF50475">
    <property type="entry name" value="FMN-binding split barrel"/>
    <property type="match status" value="1"/>
</dbReference>
<evidence type="ECO:0000256" key="1">
    <source>
        <dbReference type="ARBA" id="ARBA00023002"/>
    </source>
</evidence>
<dbReference type="InterPro" id="IPR011576">
    <property type="entry name" value="Pyridox_Oxase_N"/>
</dbReference>
<protein>
    <submittedName>
        <fullName evidence="3">Putative F420-dependent enzyme</fullName>
    </submittedName>
</protein>
<dbReference type="PANTHER" id="PTHR35176">
    <property type="entry name" value="HEME OXYGENASE HI_0854-RELATED"/>
    <property type="match status" value="1"/>
</dbReference>
<comment type="caution">
    <text evidence="3">The sequence shown here is derived from an EMBL/GenBank/DDBJ whole genome shotgun (WGS) entry which is preliminary data.</text>
</comment>
<evidence type="ECO:0000313" key="4">
    <source>
        <dbReference type="Proteomes" id="UP000004508"/>
    </source>
</evidence>
<name>D6TVZ9_KTERA</name>
<dbReference type="InParanoid" id="D6TVZ9"/>
<dbReference type="InterPro" id="IPR052019">
    <property type="entry name" value="F420H2_bilvrd_red/Heme_oxyg"/>
</dbReference>
<evidence type="ECO:0000259" key="2">
    <source>
        <dbReference type="Pfam" id="PF01243"/>
    </source>
</evidence>
<dbReference type="EMBL" id="ADVG01000003">
    <property type="protein sequence ID" value="EFH84382.1"/>
    <property type="molecule type" value="Genomic_DNA"/>
</dbReference>
<dbReference type="RefSeq" id="WP_007915862.1">
    <property type="nucleotide sequence ID" value="NZ_ADVG01000003.1"/>
</dbReference>
<dbReference type="STRING" id="485913.Krac_5413"/>
<dbReference type="NCBIfam" id="TIGR03618">
    <property type="entry name" value="Rv1155_F420"/>
    <property type="match status" value="1"/>
</dbReference>
<keyword evidence="1" id="KW-0560">Oxidoreductase</keyword>
<evidence type="ECO:0000313" key="3">
    <source>
        <dbReference type="EMBL" id="EFH84382.1"/>
    </source>
</evidence>
<accession>D6TVZ9</accession>
<dbReference type="Proteomes" id="UP000004508">
    <property type="component" value="Unassembled WGS sequence"/>
</dbReference>
<proteinExistence type="predicted"/>
<dbReference type="InterPro" id="IPR012349">
    <property type="entry name" value="Split_barrel_FMN-bd"/>
</dbReference>